<feature type="compositionally biased region" description="Polar residues" evidence="2">
    <location>
        <begin position="146"/>
        <end position="165"/>
    </location>
</feature>
<dbReference type="PANTHER" id="PTHR33393">
    <property type="entry name" value="POLYGLUTAMINE SYNTHESIS ACCESSORY PROTEIN RV0574C-RELATED"/>
    <property type="match status" value="1"/>
</dbReference>
<dbReference type="InterPro" id="IPR019079">
    <property type="entry name" value="Capsule_synth_CapA"/>
</dbReference>
<dbReference type="EMBL" id="JTHP01000020">
    <property type="protein sequence ID" value="KJD45381.1"/>
    <property type="molecule type" value="Genomic_DNA"/>
</dbReference>
<dbReference type="AlphaFoldDB" id="A0A0D7X1W9"/>
<keyword evidence="3" id="KW-1133">Transmembrane helix</keyword>
<dbReference type="OrthoDB" id="9810906at2"/>
<dbReference type="InterPro" id="IPR052169">
    <property type="entry name" value="CW_Biosynth-Accessory"/>
</dbReference>
<dbReference type="InterPro" id="IPR029052">
    <property type="entry name" value="Metallo-depent_PP-like"/>
</dbReference>
<comment type="caution">
    <text evidence="5">The sequence shown here is derived from an EMBL/GenBank/DDBJ whole genome shotgun (WGS) entry which is preliminary data.</text>
</comment>
<evidence type="ECO:0000313" key="6">
    <source>
        <dbReference type="Proteomes" id="UP000032534"/>
    </source>
</evidence>
<keyword evidence="6" id="KW-1185">Reference proteome</keyword>
<sequence>MYPPRSQKNEGRKKARKRKIGKAWIITNLVLLLMIVGLFGYYYIFEHGKSSSLAENAGLLQQENKGKTDSVDGGQSSSPIRENVTAVSNEQPDDSSKKDEHTADDKTEHSSDTATVTDSRPATSSDTNVAEGNSSESGVSSENAGQSPDSSSNKDASDSGNSADPNESEQGKNVASDGTASPTVTLHFVGDVQFSGKVEQRLEKNGFDFPYQYLGNLFRKDDLTIANLETPVTTAGVGALNKTYVYKSSPKALTALAAAGIDAVNLANNHILDQGIDGLLDTLKYLKENDIAYTGAGRNAKEAYAPHYFERKGIKIALLGATRVMPEANWNAGVKQPGVAGAYDSTAIVKSIREARKQADLVIIIAHWGKERVTVLEPHQTELSHAFIDAGADLVIGGHPHVLQGMEQYKGKWIAYSTGNFIFSKSTVPATWDTAIFQATCTRAGACRMKLTPYRAELGQPVPMKDAEASKILQGVAAMSPANVSVGADGTVTAR</sequence>
<feature type="compositionally biased region" description="Polar residues" evidence="2">
    <location>
        <begin position="73"/>
        <end position="90"/>
    </location>
</feature>
<dbReference type="Proteomes" id="UP000032534">
    <property type="component" value="Unassembled WGS sequence"/>
</dbReference>
<evidence type="ECO:0000256" key="1">
    <source>
        <dbReference type="ARBA" id="ARBA00005662"/>
    </source>
</evidence>
<dbReference type="Pfam" id="PF09587">
    <property type="entry name" value="PGA_cap"/>
    <property type="match status" value="1"/>
</dbReference>
<name>A0A0D7X1W9_9BACL</name>
<dbReference type="SUPFAM" id="SSF56300">
    <property type="entry name" value="Metallo-dependent phosphatases"/>
    <property type="match status" value="1"/>
</dbReference>
<feature type="compositionally biased region" description="Low complexity" evidence="2">
    <location>
        <begin position="129"/>
        <end position="145"/>
    </location>
</feature>
<proteinExistence type="inferred from homology"/>
<dbReference type="RefSeq" id="WP_044646326.1">
    <property type="nucleotide sequence ID" value="NZ_JTHP01000020.1"/>
</dbReference>
<evidence type="ECO:0000313" key="5">
    <source>
        <dbReference type="EMBL" id="KJD45381.1"/>
    </source>
</evidence>
<dbReference type="PATRIC" id="fig|159743.3.peg.2656"/>
<dbReference type="CDD" id="cd07381">
    <property type="entry name" value="MPP_CapA"/>
    <property type="match status" value="1"/>
</dbReference>
<dbReference type="SMART" id="SM00854">
    <property type="entry name" value="PGA_cap"/>
    <property type="match status" value="1"/>
</dbReference>
<feature type="domain" description="Capsule synthesis protein CapA" evidence="4">
    <location>
        <begin position="185"/>
        <end position="425"/>
    </location>
</feature>
<accession>A0A0D7X1W9</accession>
<gene>
    <name evidence="5" type="ORF">QD47_11885</name>
</gene>
<feature type="transmembrane region" description="Helical" evidence="3">
    <location>
        <begin position="21"/>
        <end position="44"/>
    </location>
</feature>
<dbReference type="Gene3D" id="3.60.21.10">
    <property type="match status" value="1"/>
</dbReference>
<feature type="compositionally biased region" description="Polar residues" evidence="2">
    <location>
        <begin position="112"/>
        <end position="128"/>
    </location>
</feature>
<feature type="region of interest" description="Disordered" evidence="2">
    <location>
        <begin position="64"/>
        <end position="179"/>
    </location>
</feature>
<evidence type="ECO:0000256" key="3">
    <source>
        <dbReference type="SAM" id="Phobius"/>
    </source>
</evidence>
<dbReference type="PANTHER" id="PTHR33393:SF13">
    <property type="entry name" value="PGA BIOSYNTHESIS PROTEIN CAPA"/>
    <property type="match status" value="1"/>
</dbReference>
<evidence type="ECO:0000256" key="2">
    <source>
        <dbReference type="SAM" id="MobiDB-lite"/>
    </source>
</evidence>
<keyword evidence="3" id="KW-0472">Membrane</keyword>
<comment type="similarity">
    <text evidence="1">Belongs to the CapA family.</text>
</comment>
<reference evidence="5 6" key="1">
    <citation type="submission" date="2014-11" db="EMBL/GenBank/DDBJ databases">
        <title>Draft Genome Sequences of Paenibacillus polymyxa NRRL B-30509 and Paenibacillus terrae NRRL B-30644, Strains from a Poultry Environment that Produce Tridecaptin A and Paenicidins.</title>
        <authorList>
            <person name="van Belkum M.J."/>
            <person name="Lohans C.T."/>
            <person name="Vederas J.C."/>
        </authorList>
    </citation>
    <scope>NUCLEOTIDE SEQUENCE [LARGE SCALE GENOMIC DNA]</scope>
    <source>
        <strain evidence="5 6">NRRL B-30644</strain>
    </source>
</reference>
<evidence type="ECO:0000259" key="4">
    <source>
        <dbReference type="SMART" id="SM00854"/>
    </source>
</evidence>
<protein>
    <submittedName>
        <fullName evidence="5">Poly-gamma-glutamate biosynthesis protein</fullName>
    </submittedName>
</protein>
<keyword evidence="3" id="KW-0812">Transmembrane</keyword>
<feature type="compositionally biased region" description="Basic and acidic residues" evidence="2">
    <location>
        <begin position="94"/>
        <end position="111"/>
    </location>
</feature>
<organism evidence="5 6">
    <name type="scientific">Paenibacillus terrae</name>
    <dbReference type="NCBI Taxonomy" id="159743"/>
    <lineage>
        <taxon>Bacteria</taxon>
        <taxon>Bacillati</taxon>
        <taxon>Bacillota</taxon>
        <taxon>Bacilli</taxon>
        <taxon>Bacillales</taxon>
        <taxon>Paenibacillaceae</taxon>
        <taxon>Paenibacillus</taxon>
    </lineage>
</organism>